<reference evidence="2 3" key="1">
    <citation type="submission" date="2018-10" db="EMBL/GenBank/DDBJ databases">
        <title>Sequencing the genomes of 1000 actinobacteria strains.</title>
        <authorList>
            <person name="Klenk H.-P."/>
        </authorList>
    </citation>
    <scope>NUCLEOTIDE SEQUENCE [LARGE SCALE GENOMIC DNA]</scope>
    <source>
        <strain evidence="2 3">DSM 43911</strain>
    </source>
</reference>
<feature type="compositionally biased region" description="Basic residues" evidence="1">
    <location>
        <begin position="19"/>
        <end position="31"/>
    </location>
</feature>
<evidence type="ECO:0000256" key="1">
    <source>
        <dbReference type="SAM" id="MobiDB-lite"/>
    </source>
</evidence>
<accession>A0A495X6M1</accession>
<name>A0A495X6M1_9PSEU</name>
<dbReference type="OrthoDB" id="10013691at2"/>
<protein>
    <submittedName>
        <fullName evidence="2">Uncharacterized protein</fullName>
    </submittedName>
</protein>
<organism evidence="2 3">
    <name type="scientific">Saccharothrix variisporea</name>
    <dbReference type="NCBI Taxonomy" id="543527"/>
    <lineage>
        <taxon>Bacteria</taxon>
        <taxon>Bacillati</taxon>
        <taxon>Actinomycetota</taxon>
        <taxon>Actinomycetes</taxon>
        <taxon>Pseudonocardiales</taxon>
        <taxon>Pseudonocardiaceae</taxon>
        <taxon>Saccharothrix</taxon>
    </lineage>
</organism>
<comment type="caution">
    <text evidence="2">The sequence shown here is derived from an EMBL/GenBank/DDBJ whole genome shotgun (WGS) entry which is preliminary data.</text>
</comment>
<dbReference type="AlphaFoldDB" id="A0A495X6M1"/>
<dbReference type="EMBL" id="RBXR01000001">
    <property type="protein sequence ID" value="RKT69196.1"/>
    <property type="molecule type" value="Genomic_DNA"/>
</dbReference>
<dbReference type="RefSeq" id="WP_147459210.1">
    <property type="nucleotide sequence ID" value="NZ_RBXR01000001.1"/>
</dbReference>
<feature type="region of interest" description="Disordered" evidence="1">
    <location>
        <begin position="15"/>
        <end position="52"/>
    </location>
</feature>
<keyword evidence="3" id="KW-1185">Reference proteome</keyword>
<evidence type="ECO:0000313" key="3">
    <source>
        <dbReference type="Proteomes" id="UP000272729"/>
    </source>
</evidence>
<sequence>MTDPLATCSVWWTTGSATPRRKPPGTRRCGRRSSGSPSPLPGAHAVVTPDGTAHRFTVTPDSKVTYPPELDAVFDGRGTATLVLRRTG</sequence>
<dbReference type="Proteomes" id="UP000272729">
    <property type="component" value="Unassembled WGS sequence"/>
</dbReference>
<gene>
    <name evidence="2" type="ORF">DFJ66_2392</name>
</gene>
<evidence type="ECO:0000313" key="2">
    <source>
        <dbReference type="EMBL" id="RKT69196.1"/>
    </source>
</evidence>
<proteinExistence type="predicted"/>